<dbReference type="SMART" id="SM01126">
    <property type="entry name" value="DDE_Tnp_IS1595"/>
    <property type="match status" value="1"/>
</dbReference>
<protein>
    <recommendedName>
        <fullName evidence="1">ISXO2-like transposase domain-containing protein</fullName>
    </recommendedName>
</protein>
<dbReference type="STRING" id="37653.A0A0L8HEP7"/>
<dbReference type="InterPro" id="IPR053164">
    <property type="entry name" value="IS1016-like_transposase"/>
</dbReference>
<organism evidence="2">
    <name type="scientific">Octopus bimaculoides</name>
    <name type="common">California two-spotted octopus</name>
    <dbReference type="NCBI Taxonomy" id="37653"/>
    <lineage>
        <taxon>Eukaryota</taxon>
        <taxon>Metazoa</taxon>
        <taxon>Spiralia</taxon>
        <taxon>Lophotrochozoa</taxon>
        <taxon>Mollusca</taxon>
        <taxon>Cephalopoda</taxon>
        <taxon>Coleoidea</taxon>
        <taxon>Octopodiformes</taxon>
        <taxon>Octopoda</taxon>
        <taxon>Incirrata</taxon>
        <taxon>Octopodidae</taxon>
        <taxon>Octopus</taxon>
    </lineage>
</organism>
<sequence length="195" mass="22816">MKASCVVDWNNHLREVCAAQILANPRVIGGPNMTVEIDESMFTNRKNYVGRQLPQQWILRSICRETKECFMVIISDRSATTLLPIIEDNIRPCVAIISDGWSPYENIINIGHFQHLNVNHSLHYINPTNGVHTPNIERHWKSAKEKKRQKWHSRRSTGFIIYVRVYMATRDWIKRVGLDPFDSILQHIVDFWLPQ</sequence>
<dbReference type="EMBL" id="KQ418457">
    <property type="protein sequence ID" value="KOF87265.1"/>
    <property type="molecule type" value="Genomic_DNA"/>
</dbReference>
<dbReference type="PANTHER" id="PTHR47163:SF2">
    <property type="entry name" value="SI:DKEY-17M8.2"/>
    <property type="match status" value="1"/>
</dbReference>
<feature type="domain" description="ISXO2-like transposase" evidence="1">
    <location>
        <begin position="27"/>
        <end position="151"/>
    </location>
</feature>
<dbReference type="Pfam" id="PF12762">
    <property type="entry name" value="DDE_Tnp_IS1595"/>
    <property type="match status" value="1"/>
</dbReference>
<dbReference type="AlphaFoldDB" id="A0A0L8HEP7"/>
<name>A0A0L8HEP7_OCTBM</name>
<gene>
    <name evidence="2" type="ORF">OCBIM_22017155mg</name>
</gene>
<dbReference type="InterPro" id="IPR024445">
    <property type="entry name" value="Tnp_ISXO2-like"/>
</dbReference>
<evidence type="ECO:0000259" key="1">
    <source>
        <dbReference type="SMART" id="SM01126"/>
    </source>
</evidence>
<accession>A0A0L8HEP7</accession>
<dbReference type="PANTHER" id="PTHR47163">
    <property type="entry name" value="DDE_TNP_IS1595 DOMAIN-CONTAINING PROTEIN"/>
    <property type="match status" value="1"/>
</dbReference>
<dbReference type="OrthoDB" id="10062329at2759"/>
<reference evidence="2" key="1">
    <citation type="submission" date="2015-07" db="EMBL/GenBank/DDBJ databases">
        <title>MeaNS - Measles Nucleotide Surveillance Program.</title>
        <authorList>
            <person name="Tran T."/>
            <person name="Druce J."/>
        </authorList>
    </citation>
    <scope>NUCLEOTIDE SEQUENCE</scope>
    <source>
        <strain evidence="2">UCB-OBI-ISO-001</strain>
        <tissue evidence="2">Gonad</tissue>
    </source>
</reference>
<proteinExistence type="predicted"/>
<evidence type="ECO:0000313" key="2">
    <source>
        <dbReference type="EMBL" id="KOF87265.1"/>
    </source>
</evidence>